<dbReference type="AlphaFoldDB" id="A0A8D8X9C2"/>
<protein>
    <submittedName>
        <fullName evidence="2">Uncharacterized protein</fullName>
    </submittedName>
</protein>
<sequence length="160" mass="17850">MASQKFRNLLCTYRNTKQKRGQTGNGAVRWAYFSIMDAVLGCRAASLPPQRTLFCSLTSANDIPNTSQISGEHAEDDEEEEPQTESVPVGRGGISIKTYLAEKLRLAKMKETKREEARKKKISAKNDELQIKKRRVIALEALAKAFSTHESGYQNNASSL</sequence>
<evidence type="ECO:0000313" key="2">
    <source>
        <dbReference type="EMBL" id="CAG6686345.1"/>
    </source>
</evidence>
<feature type="compositionally biased region" description="Polar residues" evidence="1">
    <location>
        <begin position="61"/>
        <end position="70"/>
    </location>
</feature>
<organism evidence="2">
    <name type="scientific">Cacopsylla melanoneura</name>
    <dbReference type="NCBI Taxonomy" id="428564"/>
    <lineage>
        <taxon>Eukaryota</taxon>
        <taxon>Metazoa</taxon>
        <taxon>Ecdysozoa</taxon>
        <taxon>Arthropoda</taxon>
        <taxon>Hexapoda</taxon>
        <taxon>Insecta</taxon>
        <taxon>Pterygota</taxon>
        <taxon>Neoptera</taxon>
        <taxon>Paraneoptera</taxon>
        <taxon>Hemiptera</taxon>
        <taxon>Sternorrhyncha</taxon>
        <taxon>Psylloidea</taxon>
        <taxon>Psyllidae</taxon>
        <taxon>Psyllinae</taxon>
        <taxon>Cacopsylla</taxon>
    </lineage>
</organism>
<accession>A0A8D8X9C2</accession>
<dbReference type="EMBL" id="HBUF01275747">
    <property type="protein sequence ID" value="CAG6686345.1"/>
    <property type="molecule type" value="Transcribed_RNA"/>
</dbReference>
<reference evidence="2" key="1">
    <citation type="submission" date="2021-05" db="EMBL/GenBank/DDBJ databases">
        <authorList>
            <person name="Alioto T."/>
            <person name="Alioto T."/>
            <person name="Gomez Garrido J."/>
        </authorList>
    </citation>
    <scope>NUCLEOTIDE SEQUENCE</scope>
</reference>
<feature type="compositionally biased region" description="Acidic residues" evidence="1">
    <location>
        <begin position="74"/>
        <end position="83"/>
    </location>
</feature>
<name>A0A8D8X9C2_9HEMI</name>
<feature type="region of interest" description="Disordered" evidence="1">
    <location>
        <begin position="61"/>
        <end position="90"/>
    </location>
</feature>
<proteinExistence type="predicted"/>
<evidence type="ECO:0000256" key="1">
    <source>
        <dbReference type="SAM" id="MobiDB-lite"/>
    </source>
</evidence>